<accession>A0A316VDR1</accession>
<comment type="subcellular location">
    <subcellularLocation>
        <location evidence="1">Membrane</location>
        <topology evidence="1">Multi-pass membrane protein</topology>
    </subcellularLocation>
</comment>
<evidence type="ECO:0000313" key="12">
    <source>
        <dbReference type="Proteomes" id="UP000245771"/>
    </source>
</evidence>
<keyword evidence="5 9" id="KW-1133">Transmembrane helix</keyword>
<feature type="transmembrane region" description="Helical" evidence="9">
    <location>
        <begin position="98"/>
        <end position="122"/>
    </location>
</feature>
<evidence type="ECO:0000256" key="8">
    <source>
        <dbReference type="RuleBase" id="RU003346"/>
    </source>
</evidence>
<dbReference type="GeneID" id="37020999"/>
<feature type="transmembrane region" description="Helical" evidence="9">
    <location>
        <begin position="153"/>
        <end position="176"/>
    </location>
</feature>
<dbReference type="Proteomes" id="UP000245771">
    <property type="component" value="Unassembled WGS sequence"/>
</dbReference>
<dbReference type="PROSITE" id="PS00217">
    <property type="entry name" value="SUGAR_TRANSPORT_2"/>
    <property type="match status" value="1"/>
</dbReference>
<organism evidence="11 12">
    <name type="scientific">Meira miltonrushii</name>
    <dbReference type="NCBI Taxonomy" id="1280837"/>
    <lineage>
        <taxon>Eukaryota</taxon>
        <taxon>Fungi</taxon>
        <taxon>Dikarya</taxon>
        <taxon>Basidiomycota</taxon>
        <taxon>Ustilaginomycotina</taxon>
        <taxon>Exobasidiomycetes</taxon>
        <taxon>Exobasidiales</taxon>
        <taxon>Brachybasidiaceae</taxon>
        <taxon>Meira</taxon>
    </lineage>
</organism>
<dbReference type="InterPro" id="IPR050360">
    <property type="entry name" value="MFS_Sugar_Transporters"/>
</dbReference>
<dbReference type="OrthoDB" id="5399138at2759"/>
<dbReference type="PANTHER" id="PTHR48022">
    <property type="entry name" value="PLASTIDIC GLUCOSE TRANSPORTER 4"/>
    <property type="match status" value="1"/>
</dbReference>
<comment type="similarity">
    <text evidence="2 8">Belongs to the major facilitator superfamily. Sugar transporter (TC 2.A.1.1) family.</text>
</comment>
<dbReference type="Gene3D" id="1.20.1250.20">
    <property type="entry name" value="MFS general substrate transporter like domains"/>
    <property type="match status" value="1"/>
</dbReference>
<dbReference type="PRINTS" id="PR00171">
    <property type="entry name" value="SUGRTRNSPORT"/>
</dbReference>
<feature type="transmembrane region" description="Helical" evidence="9">
    <location>
        <begin position="57"/>
        <end position="78"/>
    </location>
</feature>
<evidence type="ECO:0000256" key="1">
    <source>
        <dbReference type="ARBA" id="ARBA00004141"/>
    </source>
</evidence>
<feature type="transmembrane region" description="Helical" evidence="9">
    <location>
        <begin position="505"/>
        <end position="524"/>
    </location>
</feature>
<evidence type="ECO:0000256" key="6">
    <source>
        <dbReference type="ARBA" id="ARBA00023136"/>
    </source>
</evidence>
<dbReference type="PANTHER" id="PTHR48022:SF20">
    <property type="entry name" value="MAJOR FACILITATOR SUPERFAMILY (MFS) PROFILE DOMAIN-CONTAINING PROTEIN-RELATED"/>
    <property type="match status" value="1"/>
</dbReference>
<feature type="domain" description="Major facilitator superfamily (MFS) profile" evidence="10">
    <location>
        <begin position="60"/>
        <end position="527"/>
    </location>
</feature>
<dbReference type="EMBL" id="KZ819604">
    <property type="protein sequence ID" value="PWN34141.1"/>
    <property type="molecule type" value="Genomic_DNA"/>
</dbReference>
<feature type="transmembrane region" description="Helical" evidence="9">
    <location>
        <begin position="221"/>
        <end position="243"/>
    </location>
</feature>
<sequence>MSRTTSVLESSASAVELQRLGRDDQSTTNQTHNKSLWRDSWLARPIIIKALPPQARLIMIGAIVSISGLLYGLDTGSIGPVTEMDQFYKTIGFIPSPALHGFFVASILLSASISSLCSGFVADKISRRFGVFTGAVIFTIGATISASCSAFPALIVARLITGIGAGQMIAVASIYLIEIATSETRGKLACMIQFCIAIGIMTGYFITYATQRISSSLSWRLPFIVQASTSALLALLIIAFVPFSPRWQAQHHGEQAALDTLRKIRLPDFETTSRSGNETLQSLQESQLQKEILEIRAAITEARICRNSARRGSSAGASSYKELFHRRYRKRTALGIFLMSAQQLSGVDVVLYFAPVVFSSLFSSQTASFLASGVSGIILVVSTIPAQIYVDRWGRKPMMVGGGISMAACFLIIGSLFAKFASIENNTVRLAQGPARWVVVVLIYLFLAIFSMTWAVVCRIYAAEVMPTRLRSKAAAGQQLANWTTNFVVALTAPSFLRATPSGPYFFFSACIAFTTLICFKFMIETKGRSLEQIDNLFDQHNE</sequence>
<evidence type="ECO:0000256" key="3">
    <source>
        <dbReference type="ARBA" id="ARBA00022448"/>
    </source>
</evidence>
<feature type="transmembrane region" description="Helical" evidence="9">
    <location>
        <begin position="366"/>
        <end position="386"/>
    </location>
</feature>
<comment type="catalytic activity">
    <reaction evidence="7">
        <text>myo-inositol(out) + H(+)(out) = myo-inositol(in) + H(+)(in)</text>
        <dbReference type="Rhea" id="RHEA:60364"/>
        <dbReference type="ChEBI" id="CHEBI:15378"/>
        <dbReference type="ChEBI" id="CHEBI:17268"/>
    </reaction>
</comment>
<dbReference type="NCBIfam" id="TIGR00879">
    <property type="entry name" value="SP"/>
    <property type="match status" value="1"/>
</dbReference>
<dbReference type="GO" id="GO:0005351">
    <property type="term" value="F:carbohydrate:proton symporter activity"/>
    <property type="evidence" value="ECO:0007669"/>
    <property type="project" value="TreeGrafter"/>
</dbReference>
<dbReference type="PROSITE" id="PS50850">
    <property type="entry name" value="MFS"/>
    <property type="match status" value="1"/>
</dbReference>
<dbReference type="Pfam" id="PF00083">
    <property type="entry name" value="Sugar_tr"/>
    <property type="match status" value="1"/>
</dbReference>
<evidence type="ECO:0000259" key="10">
    <source>
        <dbReference type="PROSITE" id="PS50850"/>
    </source>
</evidence>
<dbReference type="AlphaFoldDB" id="A0A316VDR1"/>
<dbReference type="InterPro" id="IPR003663">
    <property type="entry name" value="Sugar/inositol_transpt"/>
</dbReference>
<dbReference type="InParanoid" id="A0A316VDR1"/>
<protein>
    <submittedName>
        <fullName evidence="11">General substrate transporter</fullName>
    </submittedName>
</protein>
<gene>
    <name evidence="11" type="ORF">FA14DRAFT_161652</name>
</gene>
<feature type="transmembrane region" description="Helical" evidence="9">
    <location>
        <begin position="398"/>
        <end position="417"/>
    </location>
</feature>
<dbReference type="SUPFAM" id="SSF103473">
    <property type="entry name" value="MFS general substrate transporter"/>
    <property type="match status" value="1"/>
</dbReference>
<dbReference type="GO" id="GO:0016020">
    <property type="term" value="C:membrane"/>
    <property type="evidence" value="ECO:0007669"/>
    <property type="project" value="UniProtKB-SubCell"/>
</dbReference>
<dbReference type="InterPro" id="IPR005829">
    <property type="entry name" value="Sugar_transporter_CS"/>
</dbReference>
<dbReference type="InterPro" id="IPR036259">
    <property type="entry name" value="MFS_trans_sf"/>
</dbReference>
<evidence type="ECO:0000256" key="2">
    <source>
        <dbReference type="ARBA" id="ARBA00010992"/>
    </source>
</evidence>
<dbReference type="InterPro" id="IPR020846">
    <property type="entry name" value="MFS_dom"/>
</dbReference>
<keyword evidence="4 9" id="KW-0812">Transmembrane</keyword>
<keyword evidence="6 9" id="KW-0472">Membrane</keyword>
<feature type="transmembrane region" description="Helical" evidence="9">
    <location>
        <begin position="480"/>
        <end position="499"/>
    </location>
</feature>
<feature type="transmembrane region" description="Helical" evidence="9">
    <location>
        <begin position="333"/>
        <end position="354"/>
    </location>
</feature>
<dbReference type="STRING" id="1280837.A0A316VDR1"/>
<dbReference type="RefSeq" id="XP_025354443.1">
    <property type="nucleotide sequence ID" value="XM_025499218.1"/>
</dbReference>
<dbReference type="FunFam" id="1.20.1250.20:FF:000134">
    <property type="entry name" value="MFS sugar transporter protein"/>
    <property type="match status" value="1"/>
</dbReference>
<dbReference type="InterPro" id="IPR005828">
    <property type="entry name" value="MFS_sugar_transport-like"/>
</dbReference>
<evidence type="ECO:0000256" key="5">
    <source>
        <dbReference type="ARBA" id="ARBA00022989"/>
    </source>
</evidence>
<feature type="transmembrane region" description="Helical" evidence="9">
    <location>
        <begin position="437"/>
        <end position="460"/>
    </location>
</feature>
<feature type="transmembrane region" description="Helical" evidence="9">
    <location>
        <begin position="129"/>
        <end position="147"/>
    </location>
</feature>
<keyword evidence="3 8" id="KW-0813">Transport</keyword>
<evidence type="ECO:0000256" key="4">
    <source>
        <dbReference type="ARBA" id="ARBA00022692"/>
    </source>
</evidence>
<reference evidence="11 12" key="1">
    <citation type="journal article" date="2018" name="Mol. Biol. Evol.">
        <title>Broad Genomic Sampling Reveals a Smut Pathogenic Ancestry of the Fungal Clade Ustilaginomycotina.</title>
        <authorList>
            <person name="Kijpornyongpan T."/>
            <person name="Mondo S.J."/>
            <person name="Barry K."/>
            <person name="Sandor L."/>
            <person name="Lee J."/>
            <person name="Lipzen A."/>
            <person name="Pangilinan J."/>
            <person name="LaButti K."/>
            <person name="Hainaut M."/>
            <person name="Henrissat B."/>
            <person name="Grigoriev I.V."/>
            <person name="Spatafora J.W."/>
            <person name="Aime M.C."/>
        </authorList>
    </citation>
    <scope>NUCLEOTIDE SEQUENCE [LARGE SCALE GENOMIC DNA]</scope>
    <source>
        <strain evidence="11 12">MCA 3882</strain>
    </source>
</reference>
<evidence type="ECO:0000313" key="11">
    <source>
        <dbReference type="EMBL" id="PWN34141.1"/>
    </source>
</evidence>
<keyword evidence="12" id="KW-1185">Reference proteome</keyword>
<evidence type="ECO:0000256" key="9">
    <source>
        <dbReference type="SAM" id="Phobius"/>
    </source>
</evidence>
<proteinExistence type="inferred from homology"/>
<name>A0A316VDR1_9BASI</name>
<feature type="transmembrane region" description="Helical" evidence="9">
    <location>
        <begin position="188"/>
        <end position="209"/>
    </location>
</feature>
<evidence type="ECO:0000256" key="7">
    <source>
        <dbReference type="ARBA" id="ARBA00049119"/>
    </source>
</evidence>